<dbReference type="InterPro" id="IPR036291">
    <property type="entry name" value="NAD(P)-bd_dom_sf"/>
</dbReference>
<protein>
    <submittedName>
        <fullName evidence="2">SDR family oxidoreductase</fullName>
    </submittedName>
</protein>
<gene>
    <name evidence="2" type="ORF">D7X12_41020</name>
</gene>
<dbReference type="EMBL" id="RAWG01000592">
    <property type="protein sequence ID" value="RKH26659.1"/>
    <property type="molecule type" value="Genomic_DNA"/>
</dbReference>
<evidence type="ECO:0000259" key="1">
    <source>
        <dbReference type="Pfam" id="PF01370"/>
    </source>
</evidence>
<dbReference type="PANTHER" id="PTHR43245">
    <property type="entry name" value="BIFUNCTIONAL POLYMYXIN RESISTANCE PROTEIN ARNA"/>
    <property type="match status" value="1"/>
</dbReference>
<feature type="domain" description="NAD-dependent epimerase/dehydratase" evidence="1">
    <location>
        <begin position="21"/>
        <end position="240"/>
    </location>
</feature>
<reference evidence="3" key="1">
    <citation type="submission" date="2018-09" db="EMBL/GenBank/DDBJ databases">
        <authorList>
            <person name="Livingstone P.G."/>
            <person name="Whitworth D.E."/>
        </authorList>
    </citation>
    <scope>NUCLEOTIDE SEQUENCE [LARGE SCALE GENOMIC DNA]</scope>
    <source>
        <strain evidence="3">CA040B</strain>
    </source>
</reference>
<sequence>MSAPHEEEKEQQPRGALKPAVVVTGISGNLGRTLAKMLHKHERIIGIDRRPFVGRPKDVEMHQMDLRKKKAEDVFRKNEVRAVIHMGIMHDPRMSEEEHHSFNVVGTTRLLEYCAKYGVKKVVVLSSANVYGPSPDNSNFLTEDAPLMAASRFSGVRDLIEVDMLAHSFFWKHPHIETVILRPVHIVGPTIKNAPSHYLRLRYPWTLAGFDPMVQLIHVEDVARAMVQALRPEPKGVYNVVGPGQVPLSAVLRELGNTPIPVPHPVARPLLGLMFRYRLANFPPPELDHIQFLCAVDGSRWVQDVGWKAQHSMRDTIRSVIGE</sequence>
<dbReference type="InterPro" id="IPR001509">
    <property type="entry name" value="Epimerase_deHydtase"/>
</dbReference>
<organism evidence="2 3">
    <name type="scientific">Corallococcus sicarius</name>
    <dbReference type="NCBI Taxonomy" id="2316726"/>
    <lineage>
        <taxon>Bacteria</taxon>
        <taxon>Pseudomonadati</taxon>
        <taxon>Myxococcota</taxon>
        <taxon>Myxococcia</taxon>
        <taxon>Myxococcales</taxon>
        <taxon>Cystobacterineae</taxon>
        <taxon>Myxococcaceae</taxon>
        <taxon>Corallococcus</taxon>
    </lineage>
</organism>
<keyword evidence="3" id="KW-1185">Reference proteome</keyword>
<dbReference type="OrthoDB" id="9811496at2"/>
<evidence type="ECO:0000313" key="3">
    <source>
        <dbReference type="Proteomes" id="UP000273405"/>
    </source>
</evidence>
<dbReference type="RefSeq" id="WP_120630526.1">
    <property type="nucleotide sequence ID" value="NZ_RAWG01000592.1"/>
</dbReference>
<dbReference type="InterPro" id="IPR050177">
    <property type="entry name" value="Lipid_A_modif_metabolic_enz"/>
</dbReference>
<dbReference type="Gene3D" id="3.40.50.720">
    <property type="entry name" value="NAD(P)-binding Rossmann-like Domain"/>
    <property type="match status" value="1"/>
</dbReference>
<evidence type="ECO:0000313" key="2">
    <source>
        <dbReference type="EMBL" id="RKH26659.1"/>
    </source>
</evidence>
<dbReference type="AlphaFoldDB" id="A0A3A8M5W0"/>
<dbReference type="Pfam" id="PF01370">
    <property type="entry name" value="Epimerase"/>
    <property type="match status" value="1"/>
</dbReference>
<dbReference type="PANTHER" id="PTHR43245:SF52">
    <property type="entry name" value="NAD-DEPENDENT EPIMERASE_DEHYDRATASE"/>
    <property type="match status" value="1"/>
</dbReference>
<dbReference type="CDD" id="cd05240">
    <property type="entry name" value="UDP_G4E_3_SDR_e"/>
    <property type="match status" value="1"/>
</dbReference>
<name>A0A3A8M5W0_9BACT</name>
<dbReference type="SUPFAM" id="SSF51735">
    <property type="entry name" value="NAD(P)-binding Rossmann-fold domains"/>
    <property type="match status" value="1"/>
</dbReference>
<accession>A0A3A8M5W0</accession>
<dbReference type="Proteomes" id="UP000273405">
    <property type="component" value="Unassembled WGS sequence"/>
</dbReference>
<proteinExistence type="predicted"/>
<comment type="caution">
    <text evidence="2">The sequence shown here is derived from an EMBL/GenBank/DDBJ whole genome shotgun (WGS) entry which is preliminary data.</text>
</comment>